<dbReference type="InterPro" id="IPR000305">
    <property type="entry name" value="GIY-YIG_endonuc"/>
</dbReference>
<feature type="domain" description="GIY-YIG" evidence="1">
    <location>
        <begin position="274"/>
        <end position="371"/>
    </location>
</feature>
<dbReference type="PANTHER" id="PTHR30545:SF2">
    <property type="entry name" value="SUGAR FERMENTATION STIMULATION PROTEIN A"/>
    <property type="match status" value="1"/>
</dbReference>
<gene>
    <name evidence="2" type="ORF">JFL75_20715</name>
</gene>
<keyword evidence="3" id="KW-1185">Reference proteome</keyword>
<accession>A0A7T8B964</accession>
<sequence length="396" mass="43956">MTSGSSTASGSARKSIQLFRNDREAFFARRPNRFLILADPGGTGGEIPCHCPNPGRLIEFVFPGTKLILEKRENHTDTAKTAWTAAGLYYRDAVVPLYSSRANRAAQRLILPEIIPNLTEIKPEHTIGQSRFDFLCVDRDNRQHLVEVKACSLVEYGTAMFPDAPSARAAKHLAELAELSARGFVCHVLFVIVHGNPSVFIPNLHTDPAFAAAVSRYSDSVHIHAALLKCDSRGTAVLEKSSVPADLSHGELAGQDRGNYFIALEIPEKTSIPVGALGILEFEKGWYVYAGSAQKNLSRRIARHLRKVRKQKHWHLDYLTPEAKTIKAFPVCSYRNLECVMAEELRRLGGIPVSGFGCSDCRCGSHLYRFSAPPLSNRGFVDMLLRLRHRDGLQRP</sequence>
<dbReference type="EMBL" id="CP067089">
    <property type="protein sequence ID" value="QQO09319.1"/>
    <property type="molecule type" value="Genomic_DNA"/>
</dbReference>
<dbReference type="SMART" id="SM00465">
    <property type="entry name" value="GIYc"/>
    <property type="match status" value="1"/>
</dbReference>
<dbReference type="Pfam" id="PF03749">
    <property type="entry name" value="SfsA"/>
    <property type="match status" value="1"/>
</dbReference>
<dbReference type="CDD" id="cd10441">
    <property type="entry name" value="GIY-YIG_COG1833"/>
    <property type="match status" value="1"/>
</dbReference>
<dbReference type="GO" id="GO:0003677">
    <property type="term" value="F:DNA binding"/>
    <property type="evidence" value="ECO:0007669"/>
    <property type="project" value="InterPro"/>
</dbReference>
<dbReference type="InterPro" id="IPR041465">
    <property type="entry name" value="SfsA_N"/>
</dbReference>
<evidence type="ECO:0000313" key="3">
    <source>
        <dbReference type="Proteomes" id="UP000595917"/>
    </source>
</evidence>
<dbReference type="InterPro" id="IPR002837">
    <property type="entry name" value="DUF123"/>
</dbReference>
<dbReference type="Pfam" id="PF17746">
    <property type="entry name" value="SfsA_N"/>
    <property type="match status" value="1"/>
</dbReference>
<dbReference type="KEGG" id="bhc:JFL75_20715"/>
<dbReference type="Proteomes" id="UP000595917">
    <property type="component" value="Chromosome"/>
</dbReference>
<dbReference type="Gene3D" id="2.40.50.580">
    <property type="match status" value="1"/>
</dbReference>
<dbReference type="Pfam" id="PF01986">
    <property type="entry name" value="DUF123"/>
    <property type="match status" value="1"/>
</dbReference>
<name>A0A7T8B964_9SPIR</name>
<evidence type="ECO:0000313" key="2">
    <source>
        <dbReference type="EMBL" id="QQO09319.1"/>
    </source>
</evidence>
<dbReference type="PANTHER" id="PTHR30545">
    <property type="entry name" value="SUGAR FERMENTATION STIMULATION PROTEIN A"/>
    <property type="match status" value="1"/>
</dbReference>
<dbReference type="InterPro" id="IPR040452">
    <property type="entry name" value="SfsA_C"/>
</dbReference>
<dbReference type="InterPro" id="IPR005224">
    <property type="entry name" value="SfsA"/>
</dbReference>
<dbReference type="AlphaFoldDB" id="A0A7T8B964"/>
<organism evidence="2 3">
    <name type="scientific">Breznakiella homolactica</name>
    <dbReference type="NCBI Taxonomy" id="2798577"/>
    <lineage>
        <taxon>Bacteria</taxon>
        <taxon>Pseudomonadati</taxon>
        <taxon>Spirochaetota</taxon>
        <taxon>Spirochaetia</taxon>
        <taxon>Spirochaetales</taxon>
        <taxon>Breznakiellaceae</taxon>
        <taxon>Breznakiella</taxon>
    </lineage>
</organism>
<dbReference type="Gene3D" id="3.40.1350.60">
    <property type="match status" value="1"/>
</dbReference>
<dbReference type="RefSeq" id="WP_215626625.1">
    <property type="nucleotide sequence ID" value="NZ_CP067089.2"/>
</dbReference>
<dbReference type="CDD" id="cd22359">
    <property type="entry name" value="SfsA-like_bacterial"/>
    <property type="match status" value="1"/>
</dbReference>
<proteinExistence type="predicted"/>
<evidence type="ECO:0000259" key="1">
    <source>
        <dbReference type="SMART" id="SM00465"/>
    </source>
</evidence>
<reference evidence="2" key="1">
    <citation type="submission" date="2021-01" db="EMBL/GenBank/DDBJ databases">
        <title>Description of Breznakiella homolactica.</title>
        <authorList>
            <person name="Song Y."/>
            <person name="Brune A."/>
        </authorList>
    </citation>
    <scope>NUCLEOTIDE SEQUENCE</scope>
    <source>
        <strain evidence="2">RmG30</strain>
    </source>
</reference>
<protein>
    <submittedName>
        <fullName evidence="2">DNA/RNA nuclease SfsA</fullName>
    </submittedName>
</protein>